<keyword evidence="1" id="KW-0472">Membrane</keyword>
<dbReference type="PANTHER" id="PTHR36489">
    <property type="entry name" value="PROTEIN-COUPLED RECEPTOR GPR1, PUTATIVE-RELATED"/>
    <property type="match status" value="1"/>
</dbReference>
<reference evidence="3" key="1">
    <citation type="submission" date="2006-09" db="EMBL/GenBank/DDBJ databases">
        <title>Annotation of Plasmodium falciparum Dd2.</title>
        <authorList>
            <consortium name="The Broad Institute Genome Sequencing Platform"/>
            <person name="Volkman S.K."/>
            <person name="Neafsey D.E."/>
            <person name="Dash A.P."/>
            <person name="Chitnis C.E."/>
            <person name="Hartl D.L."/>
            <person name="Young S.K."/>
            <person name="Zeng Q."/>
            <person name="Koehrsen M."/>
            <person name="Alvarado L."/>
            <person name="Berlin A."/>
            <person name="Borenstein D."/>
            <person name="Chapman S.B."/>
            <person name="Chen Z."/>
            <person name="Engels R."/>
            <person name="Freedman E."/>
            <person name="Gellesch M."/>
            <person name="Goldberg J."/>
            <person name="Griggs A."/>
            <person name="Gujja S."/>
            <person name="Heilman E.R."/>
            <person name="Heiman D.I."/>
            <person name="Howarth C."/>
            <person name="Jen D."/>
            <person name="Larson L."/>
            <person name="Mehta T."/>
            <person name="Neiman D."/>
            <person name="Park D."/>
            <person name="Pearson M."/>
            <person name="Roberts A."/>
            <person name="Saif S."/>
            <person name="Shea T."/>
            <person name="Shenoy N."/>
            <person name="Sisk P."/>
            <person name="Stolte C."/>
            <person name="Sykes S."/>
            <person name="Walk T."/>
            <person name="White J."/>
            <person name="Yandava C."/>
            <person name="Haas B."/>
            <person name="Henn M.R."/>
            <person name="Nusbaum C."/>
            <person name="Birren B."/>
        </authorList>
    </citation>
    <scope>NUCLEOTIDE SEQUENCE [LARGE SCALE GENOMIC DNA]</scope>
</reference>
<feature type="transmembrane region" description="Helical" evidence="1">
    <location>
        <begin position="211"/>
        <end position="231"/>
    </location>
</feature>
<dbReference type="OMA" id="MNEHEIN"/>
<gene>
    <name evidence="2" type="ORF">PFDG_00691</name>
</gene>
<evidence type="ECO:0000256" key="1">
    <source>
        <dbReference type="SAM" id="Phobius"/>
    </source>
</evidence>
<accession>A0A0L7M5Y5</accession>
<sequence length="314" mass="38221">MDNNNIVYIEKKTKEKKKEEKEKNKEFDSFHMKNIFLLVIHFLFYIILVHIYYTYNNENLLQCFNNSFSYILKSPYLNIYDVEIIQNNLSNISQMCNHDKLNYSKYIDTDYFKYSFLFYNQHVNTYIDSIEYGSTYEKFIAVLIYIYYILLILNIFKELSKVSKIFRIPINIISNTLKHNKVLFISLSAFVVVPFVKYITSVQTIFQTNEFTHILLFFFFFFFFVGLQNYSDYIKSFDLFEKNNIYKNEYPYYFLFSLIYNFFFIPMIIVISTASTFLLVNKNDLLLNCKLRNMPLWLKIKEYLFFFQVKKKNK</sequence>
<feature type="transmembrane region" description="Helical" evidence="1">
    <location>
        <begin position="182"/>
        <end position="199"/>
    </location>
</feature>
<proteinExistence type="predicted"/>
<dbReference type="PANTHER" id="PTHR36489:SF1">
    <property type="entry name" value="G-PROTEIN COUPLED RECEPTORS FAMILY 1 PROFILE DOMAIN-CONTAINING PROTEIN"/>
    <property type="match status" value="1"/>
</dbReference>
<dbReference type="AlphaFoldDB" id="A0A0L7M5Y5"/>
<name>A0A0L7M5Y5_PLAF4</name>
<keyword evidence="1" id="KW-1133">Transmembrane helix</keyword>
<reference evidence="3" key="2">
    <citation type="submission" date="2006-09" db="EMBL/GenBank/DDBJ databases">
        <title>The genome sequence of Plasmodium falciparum Dd2.</title>
        <authorList>
            <consortium name="The Broad Institute Genome Sequencing Platform"/>
            <person name="Birren B."/>
            <person name="Lander E."/>
            <person name="Galagan J."/>
            <person name="Nusbaum C."/>
            <person name="Devon K."/>
            <person name="Henn M."/>
            <person name="Jaffe D."/>
            <person name="Butler J."/>
            <person name="Alvarez P."/>
            <person name="Gnerre S."/>
            <person name="Grabherr M."/>
            <person name="Kleber M."/>
            <person name="Mauceli E."/>
            <person name="Brockman W."/>
            <person name="MacCallum I.A."/>
            <person name="Rounsley S."/>
            <person name="Young S."/>
            <person name="LaButti K."/>
            <person name="Pushparaj V."/>
            <person name="DeCaprio D."/>
            <person name="Crawford M."/>
            <person name="Koehrsen M."/>
            <person name="Engels R."/>
            <person name="Montgomery P."/>
            <person name="Pearson M."/>
            <person name="Howarth C."/>
            <person name="Larson L."/>
            <person name="Luoma S."/>
            <person name="White J."/>
            <person name="Kodira C."/>
            <person name="Zeng Q."/>
            <person name="O'Leary S."/>
            <person name="Yandava C."/>
            <person name="Alvarado L."/>
            <person name="Wirth D."/>
            <person name="Volkman S."/>
            <person name="Hartl D."/>
        </authorList>
    </citation>
    <scope>NUCLEOTIDE SEQUENCE [LARGE SCALE GENOMIC DNA]</scope>
</reference>
<evidence type="ECO:0000313" key="2">
    <source>
        <dbReference type="EMBL" id="KOB88254.1"/>
    </source>
</evidence>
<organism evidence="2 3">
    <name type="scientific">Plasmodium falciparum (isolate Dd2)</name>
    <dbReference type="NCBI Taxonomy" id="57267"/>
    <lineage>
        <taxon>Eukaryota</taxon>
        <taxon>Sar</taxon>
        <taxon>Alveolata</taxon>
        <taxon>Apicomplexa</taxon>
        <taxon>Aconoidasida</taxon>
        <taxon>Haemosporida</taxon>
        <taxon>Plasmodiidae</taxon>
        <taxon>Plasmodium</taxon>
        <taxon>Plasmodium (Laverania)</taxon>
    </lineage>
</organism>
<dbReference type="Proteomes" id="UP000054282">
    <property type="component" value="Unassembled WGS sequence"/>
</dbReference>
<feature type="transmembrane region" description="Helical" evidence="1">
    <location>
        <begin position="252"/>
        <end position="280"/>
    </location>
</feature>
<feature type="transmembrane region" description="Helical" evidence="1">
    <location>
        <begin position="35"/>
        <end position="55"/>
    </location>
</feature>
<feature type="transmembrane region" description="Helical" evidence="1">
    <location>
        <begin position="139"/>
        <end position="156"/>
    </location>
</feature>
<protein>
    <submittedName>
        <fullName evidence="2">Uncharacterized protein</fullName>
    </submittedName>
</protein>
<dbReference type="EMBL" id="GG701602">
    <property type="protein sequence ID" value="KOB88254.1"/>
    <property type="molecule type" value="Genomic_DNA"/>
</dbReference>
<evidence type="ECO:0000313" key="3">
    <source>
        <dbReference type="Proteomes" id="UP000054282"/>
    </source>
</evidence>
<dbReference type="KEGG" id="pfd:PFDG_00691"/>
<keyword evidence="1" id="KW-0812">Transmembrane</keyword>